<dbReference type="InParanoid" id="A0A482WNL7"/>
<gene>
    <name evidence="1" type="ORF">LSTR_LSTR017675</name>
</gene>
<name>A0A482WNL7_LAOST</name>
<evidence type="ECO:0000313" key="2">
    <source>
        <dbReference type="Proteomes" id="UP000291343"/>
    </source>
</evidence>
<evidence type="ECO:0008006" key="3">
    <source>
        <dbReference type="Google" id="ProtNLM"/>
    </source>
</evidence>
<dbReference type="AlphaFoldDB" id="A0A482WNL7"/>
<comment type="caution">
    <text evidence="1">The sequence shown here is derived from an EMBL/GenBank/DDBJ whole genome shotgun (WGS) entry which is preliminary data.</text>
</comment>
<reference evidence="1 2" key="1">
    <citation type="journal article" date="2017" name="Gigascience">
        <title>Genome sequence of the small brown planthopper, Laodelphax striatellus.</title>
        <authorList>
            <person name="Zhu J."/>
            <person name="Jiang F."/>
            <person name="Wang X."/>
            <person name="Yang P."/>
            <person name="Bao Y."/>
            <person name="Zhao W."/>
            <person name="Wang W."/>
            <person name="Lu H."/>
            <person name="Wang Q."/>
            <person name="Cui N."/>
            <person name="Li J."/>
            <person name="Chen X."/>
            <person name="Luo L."/>
            <person name="Yu J."/>
            <person name="Kang L."/>
            <person name="Cui F."/>
        </authorList>
    </citation>
    <scope>NUCLEOTIDE SEQUENCE [LARGE SCALE GENOMIC DNA]</scope>
    <source>
        <strain evidence="1">Lst14</strain>
    </source>
</reference>
<keyword evidence="2" id="KW-1185">Reference proteome</keyword>
<organism evidence="1 2">
    <name type="scientific">Laodelphax striatellus</name>
    <name type="common">Small brown planthopper</name>
    <name type="synonym">Delphax striatella</name>
    <dbReference type="NCBI Taxonomy" id="195883"/>
    <lineage>
        <taxon>Eukaryota</taxon>
        <taxon>Metazoa</taxon>
        <taxon>Ecdysozoa</taxon>
        <taxon>Arthropoda</taxon>
        <taxon>Hexapoda</taxon>
        <taxon>Insecta</taxon>
        <taxon>Pterygota</taxon>
        <taxon>Neoptera</taxon>
        <taxon>Paraneoptera</taxon>
        <taxon>Hemiptera</taxon>
        <taxon>Auchenorrhyncha</taxon>
        <taxon>Fulgoroidea</taxon>
        <taxon>Delphacidae</taxon>
        <taxon>Criomorphinae</taxon>
        <taxon>Laodelphax</taxon>
    </lineage>
</organism>
<sequence length="89" mass="9923">MGKKTSSSRFLTTVLQGILGDEIVKQISWKGQKRGGIQKIGFESQPICKVLMKSAKLLWKGGKTEDFQKTISGWLAQRLTKIIKSTGLR</sequence>
<accession>A0A482WNL7</accession>
<proteinExistence type="predicted"/>
<dbReference type="Proteomes" id="UP000291343">
    <property type="component" value="Unassembled WGS sequence"/>
</dbReference>
<dbReference type="SMR" id="A0A482WNL7"/>
<dbReference type="EMBL" id="QKKF02029410">
    <property type="protein sequence ID" value="RZF35195.1"/>
    <property type="molecule type" value="Genomic_DNA"/>
</dbReference>
<evidence type="ECO:0000313" key="1">
    <source>
        <dbReference type="EMBL" id="RZF35195.1"/>
    </source>
</evidence>
<protein>
    <recommendedName>
        <fullName evidence="3">DUF4806 domain-containing protein</fullName>
    </recommendedName>
</protein>